<evidence type="ECO:0000313" key="4">
    <source>
        <dbReference type="Proteomes" id="UP000886741"/>
    </source>
</evidence>
<dbReference type="PANTHER" id="PTHR43048:SF3">
    <property type="entry name" value="METHYLMALONYL-COA EPIMERASE, MITOCHONDRIAL"/>
    <property type="match status" value="1"/>
</dbReference>
<dbReference type="Proteomes" id="UP000886741">
    <property type="component" value="Unassembled WGS sequence"/>
</dbReference>
<reference evidence="3" key="2">
    <citation type="journal article" date="2021" name="PeerJ">
        <title>Extensive microbial diversity within the chicken gut microbiome revealed by metagenomics and culture.</title>
        <authorList>
            <person name="Gilroy R."/>
            <person name="Ravi A."/>
            <person name="Getino M."/>
            <person name="Pursley I."/>
            <person name="Horton D.L."/>
            <person name="Alikhan N.F."/>
            <person name="Baker D."/>
            <person name="Gharbi K."/>
            <person name="Hall N."/>
            <person name="Watson M."/>
            <person name="Adriaenssens E.M."/>
            <person name="Foster-Nyarko E."/>
            <person name="Jarju S."/>
            <person name="Secka A."/>
            <person name="Antonio M."/>
            <person name="Oren A."/>
            <person name="Chaudhuri R.R."/>
            <person name="La Ragione R."/>
            <person name="Hildebrand F."/>
            <person name="Pallen M.J."/>
        </authorList>
    </citation>
    <scope>NUCLEOTIDE SEQUENCE</scope>
    <source>
        <strain evidence="3">ChiBcec16-1751</strain>
    </source>
</reference>
<evidence type="ECO:0000313" key="3">
    <source>
        <dbReference type="EMBL" id="HIS65663.1"/>
    </source>
</evidence>
<dbReference type="InterPro" id="IPR029068">
    <property type="entry name" value="Glyas_Bleomycin-R_OHBP_Dase"/>
</dbReference>
<dbReference type="GO" id="GO:0046872">
    <property type="term" value="F:metal ion binding"/>
    <property type="evidence" value="ECO:0007669"/>
    <property type="project" value="UniProtKB-KW"/>
</dbReference>
<comment type="caution">
    <text evidence="3">The sequence shown here is derived from an EMBL/GenBank/DDBJ whole genome shotgun (WGS) entry which is preliminary data.</text>
</comment>
<dbReference type="Pfam" id="PF00903">
    <property type="entry name" value="Glyoxalase"/>
    <property type="match status" value="1"/>
</dbReference>
<gene>
    <name evidence="3" type="ORF">IAA83_09920</name>
</gene>
<dbReference type="PROSITE" id="PS51819">
    <property type="entry name" value="VOC"/>
    <property type="match status" value="1"/>
</dbReference>
<dbReference type="GO" id="GO:0046491">
    <property type="term" value="P:L-methylmalonyl-CoA metabolic process"/>
    <property type="evidence" value="ECO:0007669"/>
    <property type="project" value="TreeGrafter"/>
</dbReference>
<evidence type="ECO:0000259" key="2">
    <source>
        <dbReference type="PROSITE" id="PS51819"/>
    </source>
</evidence>
<dbReference type="Gene3D" id="3.10.180.10">
    <property type="entry name" value="2,3-Dihydroxybiphenyl 1,2-Dioxygenase, domain 1"/>
    <property type="match status" value="1"/>
</dbReference>
<sequence length="129" mass="14279">MNTSNITGLQHIGMPVKNIDNTIRFYEGLGFSVIHRTATPEGVPVIFLKLGSCVLECWQDDNTVGKAGAIDHIALDAVNIDELYEDVKNAGYPITTNGIESLPFWEKGIRFFKTEGPDGESIEFCEICR</sequence>
<dbReference type="EMBL" id="DVJJ01000149">
    <property type="protein sequence ID" value="HIS65663.1"/>
    <property type="molecule type" value="Genomic_DNA"/>
</dbReference>
<dbReference type="PANTHER" id="PTHR43048">
    <property type="entry name" value="METHYLMALONYL-COA EPIMERASE"/>
    <property type="match status" value="1"/>
</dbReference>
<dbReference type="SUPFAM" id="SSF54593">
    <property type="entry name" value="Glyoxalase/Bleomycin resistance protein/Dihydroxybiphenyl dioxygenase"/>
    <property type="match status" value="1"/>
</dbReference>
<feature type="domain" description="VOC" evidence="2">
    <location>
        <begin position="8"/>
        <end position="127"/>
    </location>
</feature>
<accession>A0A9D1JUD1</accession>
<dbReference type="InterPro" id="IPR037523">
    <property type="entry name" value="VOC_core"/>
</dbReference>
<keyword evidence="1" id="KW-0479">Metal-binding</keyword>
<dbReference type="InterPro" id="IPR051785">
    <property type="entry name" value="MMCE/EMCE_epimerase"/>
</dbReference>
<proteinExistence type="predicted"/>
<dbReference type="GO" id="GO:0004493">
    <property type="term" value="F:methylmalonyl-CoA epimerase activity"/>
    <property type="evidence" value="ECO:0007669"/>
    <property type="project" value="TreeGrafter"/>
</dbReference>
<dbReference type="InterPro" id="IPR004360">
    <property type="entry name" value="Glyas_Fos-R_dOase_dom"/>
</dbReference>
<dbReference type="AlphaFoldDB" id="A0A9D1JUD1"/>
<name>A0A9D1JUD1_9FIRM</name>
<protein>
    <submittedName>
        <fullName evidence="3">VOC family protein</fullName>
    </submittedName>
</protein>
<organism evidence="3 4">
    <name type="scientific">Candidatus Avoscillospira avistercoris</name>
    <dbReference type="NCBI Taxonomy" id="2840707"/>
    <lineage>
        <taxon>Bacteria</taxon>
        <taxon>Bacillati</taxon>
        <taxon>Bacillota</taxon>
        <taxon>Clostridia</taxon>
        <taxon>Eubacteriales</taxon>
        <taxon>Oscillospiraceae</taxon>
        <taxon>Oscillospiraceae incertae sedis</taxon>
        <taxon>Candidatus Avoscillospira</taxon>
    </lineage>
</organism>
<reference evidence="3" key="1">
    <citation type="submission" date="2020-10" db="EMBL/GenBank/DDBJ databases">
        <authorList>
            <person name="Gilroy R."/>
        </authorList>
    </citation>
    <scope>NUCLEOTIDE SEQUENCE</scope>
    <source>
        <strain evidence="3">ChiBcec16-1751</strain>
    </source>
</reference>
<evidence type="ECO:0000256" key="1">
    <source>
        <dbReference type="ARBA" id="ARBA00022723"/>
    </source>
</evidence>